<gene>
    <name evidence="2" type="ORF">GCM10007291_48660</name>
</gene>
<evidence type="ECO:0000259" key="1">
    <source>
        <dbReference type="Pfam" id="PF00117"/>
    </source>
</evidence>
<accession>A0ABQ3FTC0</accession>
<dbReference type="SUPFAM" id="SSF52317">
    <property type="entry name" value="Class I glutamine amidotransferase-like"/>
    <property type="match status" value="1"/>
</dbReference>
<dbReference type="EMBL" id="BMYI01000038">
    <property type="protein sequence ID" value="GHC41021.1"/>
    <property type="molecule type" value="Genomic_DNA"/>
</dbReference>
<dbReference type="CDD" id="cd01741">
    <property type="entry name" value="GATase1_1"/>
    <property type="match status" value="1"/>
</dbReference>
<organism evidence="2 3">
    <name type="scientific">Gemmobacter nanjingensis</name>
    <dbReference type="NCBI Taxonomy" id="488454"/>
    <lineage>
        <taxon>Bacteria</taxon>
        <taxon>Pseudomonadati</taxon>
        <taxon>Pseudomonadota</taxon>
        <taxon>Alphaproteobacteria</taxon>
        <taxon>Rhodobacterales</taxon>
        <taxon>Paracoccaceae</taxon>
        <taxon>Gemmobacter</taxon>
    </lineage>
</organism>
<dbReference type="PANTHER" id="PTHR42695:SF5">
    <property type="entry name" value="GLUTAMINE AMIDOTRANSFERASE YLR126C-RELATED"/>
    <property type="match status" value="1"/>
</dbReference>
<feature type="domain" description="Glutamine amidotransferase" evidence="1">
    <location>
        <begin position="49"/>
        <end position="182"/>
    </location>
</feature>
<reference evidence="3" key="1">
    <citation type="journal article" date="2019" name="Int. J. Syst. Evol. Microbiol.">
        <title>The Global Catalogue of Microorganisms (GCM) 10K type strain sequencing project: providing services to taxonomists for standard genome sequencing and annotation.</title>
        <authorList>
            <consortium name="The Broad Institute Genomics Platform"/>
            <consortium name="The Broad Institute Genome Sequencing Center for Infectious Disease"/>
            <person name="Wu L."/>
            <person name="Ma J."/>
        </authorList>
    </citation>
    <scope>NUCLEOTIDE SEQUENCE [LARGE SCALE GENOMIC DNA]</scope>
    <source>
        <strain evidence="3">KCTC 23298</strain>
    </source>
</reference>
<keyword evidence="3" id="KW-1185">Reference proteome</keyword>
<protein>
    <submittedName>
        <fullName evidence="2">GMP synthase</fullName>
    </submittedName>
</protein>
<dbReference type="InterPro" id="IPR017926">
    <property type="entry name" value="GATASE"/>
</dbReference>
<comment type="caution">
    <text evidence="2">The sequence shown here is derived from an EMBL/GenBank/DDBJ whole genome shotgun (WGS) entry which is preliminary data.</text>
</comment>
<proteinExistence type="predicted"/>
<dbReference type="PANTHER" id="PTHR42695">
    <property type="entry name" value="GLUTAMINE AMIDOTRANSFERASE YLR126C-RELATED"/>
    <property type="match status" value="1"/>
</dbReference>
<sequence>MTRKQILILIRHHEKPDDDRVQAFAETHGLTPVSYRPFEGDALPDLTPDVAGVVVFGGRQSAADFESYPYLADEMAFIQKVMAADLPLLGICLGAQLIIRALGGQVGPLHGNLHEFGYYPVTPTPEGQGFLPDTLYVTEAHYHTFTLPEGVTHLARSENYANQAFRYGPKVYGVQFHPECTADIFRRWQASEHAAYGQPGAQTREEQDRLMAEHDAAQGAWFNGFLEELFLGKPAR</sequence>
<dbReference type="RefSeq" id="WP_189382895.1">
    <property type="nucleotide sequence ID" value="NZ_BMYI01000038.1"/>
</dbReference>
<dbReference type="InterPro" id="IPR029062">
    <property type="entry name" value="Class_I_gatase-like"/>
</dbReference>
<dbReference type="Pfam" id="PF00117">
    <property type="entry name" value="GATase"/>
    <property type="match status" value="1"/>
</dbReference>
<evidence type="ECO:0000313" key="3">
    <source>
        <dbReference type="Proteomes" id="UP000658305"/>
    </source>
</evidence>
<name>A0ABQ3FTC0_9RHOB</name>
<dbReference type="Gene3D" id="3.40.50.880">
    <property type="match status" value="1"/>
</dbReference>
<dbReference type="Proteomes" id="UP000658305">
    <property type="component" value="Unassembled WGS sequence"/>
</dbReference>
<dbReference type="InterPro" id="IPR044992">
    <property type="entry name" value="ChyE-like"/>
</dbReference>
<dbReference type="PROSITE" id="PS51273">
    <property type="entry name" value="GATASE_TYPE_1"/>
    <property type="match status" value="1"/>
</dbReference>
<evidence type="ECO:0000313" key="2">
    <source>
        <dbReference type="EMBL" id="GHC41021.1"/>
    </source>
</evidence>